<proteinExistence type="predicted"/>
<dbReference type="AlphaFoldDB" id="A0A292ZIZ6"/>
<reference evidence="1 2" key="2">
    <citation type="journal article" date="2013" name="Environ. Sci. Technol.">
        <title>The 4-tert-butylphenol-utilizing bacterium Sphingobium fuliginis OMI can degrade bisphenols via phenolic ring hydroxylation and meta-cleavage pathway.</title>
        <authorList>
            <person name="Ogata Y."/>
            <person name="Goda S."/>
            <person name="Toyama T."/>
            <person name="Sei K."/>
            <person name="Ike M."/>
        </authorList>
    </citation>
    <scope>NUCLEOTIDE SEQUENCE [LARGE SCALE GENOMIC DNA]</scope>
    <source>
        <strain evidence="1 2">OMI</strain>
    </source>
</reference>
<dbReference type="Proteomes" id="UP000221538">
    <property type="component" value="Unassembled WGS sequence"/>
</dbReference>
<dbReference type="EMBL" id="BEWI01000034">
    <property type="protein sequence ID" value="GAY24712.1"/>
    <property type="molecule type" value="Genomic_DNA"/>
</dbReference>
<reference evidence="1 2" key="1">
    <citation type="journal article" date="2013" name="Biodegradation">
        <title>Occurrence of 4-tert-butylphenol (4-t-BP) biodegradation in an aquatic sample caused by the presence of Spirodela polyrrhiza and isolation of a 4-t-BP-utilizing bacterium.</title>
        <authorList>
            <person name="Ogata Y."/>
            <person name="Toyama T."/>
            <person name="Yu N."/>
            <person name="Wang X."/>
            <person name="Sei K."/>
            <person name="Ike M."/>
        </authorList>
    </citation>
    <scope>NUCLEOTIDE SEQUENCE [LARGE SCALE GENOMIC DNA]</scope>
    <source>
        <strain evidence="1 2">OMI</strain>
    </source>
</reference>
<evidence type="ECO:0000313" key="1">
    <source>
        <dbReference type="EMBL" id="GAY24712.1"/>
    </source>
</evidence>
<sequence length="192" mass="21298">MSIRFRIATNSDDGAFRHATISARQLAAFRQLLREQGDRLGTVLLDPENGQHNFLSYQFDACICPIALATICTLFDHDPDVVAVMEEAQFRQRRVTIYPGLHSRDIRVRVSLTSDAGLELDLASTDAHALLASLGLSPDDVGEIGIEPIRERLAHPAVRRRCLETGVAANAERLTHLLVLADMDETARLEWA</sequence>
<dbReference type="RefSeq" id="WP_061939509.1">
    <property type="nucleotide sequence ID" value="NZ_BEWI01000034.1"/>
</dbReference>
<protein>
    <submittedName>
        <fullName evidence="1">Uncharacterized protein</fullName>
    </submittedName>
</protein>
<comment type="caution">
    <text evidence="1">The sequence shown here is derived from an EMBL/GenBank/DDBJ whole genome shotgun (WGS) entry which is preliminary data.</text>
</comment>
<accession>A0A292ZIZ6</accession>
<gene>
    <name evidence="1" type="ORF">SFOMI_5297</name>
</gene>
<name>A0A292ZIZ6_SPHSA</name>
<evidence type="ECO:0000313" key="2">
    <source>
        <dbReference type="Proteomes" id="UP000221538"/>
    </source>
</evidence>
<organism evidence="1 2">
    <name type="scientific">Sphingobium fuliginis (strain ATCC 27551)</name>
    <dbReference type="NCBI Taxonomy" id="336203"/>
    <lineage>
        <taxon>Bacteria</taxon>
        <taxon>Pseudomonadati</taxon>
        <taxon>Pseudomonadota</taxon>
        <taxon>Alphaproteobacteria</taxon>
        <taxon>Sphingomonadales</taxon>
        <taxon>Sphingomonadaceae</taxon>
        <taxon>Sphingobium</taxon>
    </lineage>
</organism>